<dbReference type="EMBL" id="JBHTCQ010000001">
    <property type="protein sequence ID" value="MFC7403518.1"/>
    <property type="molecule type" value="Genomic_DNA"/>
</dbReference>
<comment type="caution">
    <text evidence="6">The sequence shown here is derived from an EMBL/GenBank/DDBJ whole genome shotgun (WGS) entry which is preliminary data.</text>
</comment>
<proteinExistence type="predicted"/>
<evidence type="ECO:0000313" key="7">
    <source>
        <dbReference type="Proteomes" id="UP001596455"/>
    </source>
</evidence>
<dbReference type="SUPFAM" id="SSF56655">
    <property type="entry name" value="Carbohydrate phosphatase"/>
    <property type="match status" value="1"/>
</dbReference>
<evidence type="ECO:0000256" key="3">
    <source>
        <dbReference type="ARBA" id="ARBA00022723"/>
    </source>
</evidence>
<dbReference type="InterPro" id="IPR020550">
    <property type="entry name" value="Inositol_monophosphatase_CS"/>
</dbReference>
<dbReference type="Pfam" id="PF00459">
    <property type="entry name" value="Inositol_P"/>
    <property type="match status" value="1"/>
</dbReference>
<organism evidence="6 7">
    <name type="scientific">Georgenia alba</name>
    <dbReference type="NCBI Taxonomy" id="2233858"/>
    <lineage>
        <taxon>Bacteria</taxon>
        <taxon>Bacillati</taxon>
        <taxon>Actinomycetota</taxon>
        <taxon>Actinomycetes</taxon>
        <taxon>Micrococcales</taxon>
        <taxon>Bogoriellaceae</taxon>
        <taxon>Georgenia</taxon>
    </lineage>
</organism>
<reference evidence="7" key="1">
    <citation type="journal article" date="2019" name="Int. J. Syst. Evol. Microbiol.">
        <title>The Global Catalogue of Microorganisms (GCM) 10K type strain sequencing project: providing services to taxonomists for standard genome sequencing and annotation.</title>
        <authorList>
            <consortium name="The Broad Institute Genomics Platform"/>
            <consortium name="The Broad Institute Genome Sequencing Center for Infectious Disease"/>
            <person name="Wu L."/>
            <person name="Ma J."/>
        </authorList>
    </citation>
    <scope>NUCLEOTIDE SEQUENCE [LARGE SCALE GENOMIC DNA]</scope>
    <source>
        <strain evidence="7">JCM 1490</strain>
    </source>
</reference>
<keyword evidence="7" id="KW-1185">Reference proteome</keyword>
<sequence length="287" mass="29610">MTTEQRSAAGGRVPFRAPEPRVPDTVSDVLADACRAAVTGVNRAWDTWDRAGLVQTVRTGADGTPTYRIDEIVEDAIAATAAAHGVNLLSEELGLVDRGSGVTMVVDPLDGSANAAAGVPLSCFSGALYVDGELAEGLICWLEQGHCVAARAGEPVPYRTSGATALTGAAVSMLRPKRHAGGDSTDAWLRVAGRAERVRILSSSCLESLLVAEGSIDAFADPGSRTHRLVDLAAAALIVPAAGGAVVDVHGSPLELDTDLTRRWSGVVAATPQLAEELVEAIASSPR</sequence>
<gene>
    <name evidence="6" type="ORF">ACFQQL_00245</name>
</gene>
<keyword evidence="4" id="KW-0460">Magnesium</keyword>
<dbReference type="Proteomes" id="UP001596455">
    <property type="component" value="Unassembled WGS sequence"/>
</dbReference>
<evidence type="ECO:0000313" key="6">
    <source>
        <dbReference type="EMBL" id="MFC7403518.1"/>
    </source>
</evidence>
<dbReference type="Gene3D" id="3.30.540.10">
    <property type="entry name" value="Fructose-1,6-Bisphosphatase, subunit A, domain 1"/>
    <property type="match status" value="1"/>
</dbReference>
<keyword evidence="3" id="KW-0479">Metal-binding</keyword>
<dbReference type="PANTHER" id="PTHR20854">
    <property type="entry name" value="INOSITOL MONOPHOSPHATASE"/>
    <property type="match status" value="1"/>
</dbReference>
<dbReference type="InterPro" id="IPR000760">
    <property type="entry name" value="Inositol_monophosphatase-like"/>
</dbReference>
<feature type="region of interest" description="Disordered" evidence="5">
    <location>
        <begin position="1"/>
        <end position="21"/>
    </location>
</feature>
<dbReference type="PROSITE" id="PS00630">
    <property type="entry name" value="IMP_2"/>
    <property type="match status" value="1"/>
</dbReference>
<comment type="catalytic activity">
    <reaction evidence="1">
        <text>a myo-inositol phosphate + H2O = myo-inositol + phosphate</text>
        <dbReference type="Rhea" id="RHEA:24056"/>
        <dbReference type="ChEBI" id="CHEBI:15377"/>
        <dbReference type="ChEBI" id="CHEBI:17268"/>
        <dbReference type="ChEBI" id="CHEBI:43474"/>
        <dbReference type="ChEBI" id="CHEBI:84139"/>
        <dbReference type="EC" id="3.1.3.25"/>
    </reaction>
</comment>
<dbReference type="RefSeq" id="WP_382390054.1">
    <property type="nucleotide sequence ID" value="NZ_JBHTCQ010000001.1"/>
</dbReference>
<dbReference type="PANTHER" id="PTHR20854:SF4">
    <property type="entry name" value="INOSITOL-1-MONOPHOSPHATASE-RELATED"/>
    <property type="match status" value="1"/>
</dbReference>
<accession>A0ABW2Q1X5</accession>
<evidence type="ECO:0000256" key="5">
    <source>
        <dbReference type="SAM" id="MobiDB-lite"/>
    </source>
</evidence>
<name>A0ABW2Q1X5_9MICO</name>
<evidence type="ECO:0000256" key="4">
    <source>
        <dbReference type="ARBA" id="ARBA00022842"/>
    </source>
</evidence>
<evidence type="ECO:0000256" key="1">
    <source>
        <dbReference type="ARBA" id="ARBA00001033"/>
    </source>
</evidence>
<dbReference type="Gene3D" id="3.40.190.80">
    <property type="match status" value="1"/>
</dbReference>
<evidence type="ECO:0000256" key="2">
    <source>
        <dbReference type="ARBA" id="ARBA00013106"/>
    </source>
</evidence>
<protein>
    <recommendedName>
        <fullName evidence="2">inositol-phosphate phosphatase</fullName>
        <ecNumber evidence="2">3.1.3.25</ecNumber>
    </recommendedName>
</protein>
<dbReference type="PRINTS" id="PR00377">
    <property type="entry name" value="IMPHPHTASES"/>
</dbReference>
<dbReference type="EC" id="3.1.3.25" evidence="2"/>